<evidence type="ECO:0000256" key="8">
    <source>
        <dbReference type="ARBA" id="ARBA00023136"/>
    </source>
</evidence>
<comment type="function">
    <text evidence="13">Plays a critical role in the incorporation of lipoproteins in the outer membrane after they are released by the LolA protein.</text>
</comment>
<dbReference type="Gene3D" id="2.50.20.10">
    <property type="entry name" value="Lipoprotein localisation LolA/LolB/LppX"/>
    <property type="match status" value="1"/>
</dbReference>
<keyword evidence="9 13" id="KW-0564">Palmitate</keyword>
<keyword evidence="10 13" id="KW-0143">Chaperone</keyword>
<comment type="subcellular location">
    <subcellularLocation>
        <location evidence="1 13">Cell outer membrane</location>
        <topology evidence="1 13">Lipid-anchor</topology>
    </subcellularLocation>
</comment>
<accession>K4KIS7</accession>
<evidence type="ECO:0000256" key="5">
    <source>
        <dbReference type="ARBA" id="ARBA00022448"/>
    </source>
</evidence>
<evidence type="ECO:0000313" key="15">
    <source>
        <dbReference type="Proteomes" id="UP000000466"/>
    </source>
</evidence>
<dbReference type="SUPFAM" id="SSF89392">
    <property type="entry name" value="Prokaryotic lipoproteins and lipoprotein localization factors"/>
    <property type="match status" value="1"/>
</dbReference>
<dbReference type="Proteomes" id="UP000000466">
    <property type="component" value="Chromosome"/>
</dbReference>
<dbReference type="AlphaFoldDB" id="K4KIS7"/>
<evidence type="ECO:0000256" key="7">
    <source>
        <dbReference type="ARBA" id="ARBA00022927"/>
    </source>
</evidence>
<comment type="subunit">
    <text evidence="3 13">Monomer.</text>
</comment>
<evidence type="ECO:0000256" key="13">
    <source>
        <dbReference type="HAMAP-Rule" id="MF_00233"/>
    </source>
</evidence>
<evidence type="ECO:0000256" key="1">
    <source>
        <dbReference type="ARBA" id="ARBA00004459"/>
    </source>
</evidence>
<dbReference type="InterPro" id="IPR004565">
    <property type="entry name" value="OM_lipoprot_LolB"/>
</dbReference>
<dbReference type="Pfam" id="PF03550">
    <property type="entry name" value="LolB"/>
    <property type="match status" value="1"/>
</dbReference>
<dbReference type="NCBIfam" id="TIGR00548">
    <property type="entry name" value="lolB"/>
    <property type="match status" value="1"/>
</dbReference>
<keyword evidence="6 13" id="KW-0732">Signal</keyword>
<keyword evidence="8 13" id="KW-0472">Membrane</keyword>
<keyword evidence="5 13" id="KW-0813">Transport</keyword>
<gene>
    <name evidence="13" type="primary">lolB</name>
    <name evidence="14" type="ordered locus">M5M_09345</name>
</gene>
<evidence type="ECO:0000256" key="6">
    <source>
        <dbReference type="ARBA" id="ARBA00022729"/>
    </source>
</evidence>
<dbReference type="GO" id="GO:0044874">
    <property type="term" value="P:lipoprotein localization to outer membrane"/>
    <property type="evidence" value="ECO:0007669"/>
    <property type="project" value="UniProtKB-UniRule"/>
</dbReference>
<evidence type="ECO:0000256" key="2">
    <source>
        <dbReference type="ARBA" id="ARBA00009696"/>
    </source>
</evidence>
<evidence type="ECO:0000256" key="12">
    <source>
        <dbReference type="ARBA" id="ARBA00023288"/>
    </source>
</evidence>
<dbReference type="GO" id="GO:0015031">
    <property type="term" value="P:protein transport"/>
    <property type="evidence" value="ECO:0007669"/>
    <property type="project" value="UniProtKB-KW"/>
</dbReference>
<proteinExistence type="inferred from homology"/>
<evidence type="ECO:0000256" key="9">
    <source>
        <dbReference type="ARBA" id="ARBA00023139"/>
    </source>
</evidence>
<comment type="similarity">
    <text evidence="2 13">Belongs to the LolB family.</text>
</comment>
<sequence length="214" mass="23646">MRPLMITALARPTVNARWGWLLLLLLLQACSSLTPVPSEADLEGRDDALLALEQWQFEGKMGFRVPGESGSVYLDWRQQQDDYQIRLQGPLGQGAAEITGSPAGVLLVQGDQRWAGASAEALVQQQFGWRLPVSDLRYWLRGLPAPARGEVVELIRDEQGLLVSQAQGDWVLHYSQYQWVDGQAMPGRVKAEADTLGVRLTLVIKGWQLGGAND</sequence>
<evidence type="ECO:0000256" key="11">
    <source>
        <dbReference type="ARBA" id="ARBA00023237"/>
    </source>
</evidence>
<dbReference type="CDD" id="cd16326">
    <property type="entry name" value="LolB"/>
    <property type="match status" value="1"/>
</dbReference>
<evidence type="ECO:0000256" key="10">
    <source>
        <dbReference type="ARBA" id="ARBA00023186"/>
    </source>
</evidence>
<protein>
    <recommendedName>
        <fullName evidence="4 13">Outer-membrane lipoprotein LolB</fullName>
    </recommendedName>
</protein>
<keyword evidence="12 13" id="KW-0449">Lipoprotein</keyword>
<dbReference type="GO" id="GO:0009279">
    <property type="term" value="C:cell outer membrane"/>
    <property type="evidence" value="ECO:0007669"/>
    <property type="project" value="UniProtKB-SubCell"/>
</dbReference>
<organism evidence="14 15">
    <name type="scientific">Simiduia agarivorans (strain DSM 21679 / JCM 13881 / BCRC 17597 / SA1)</name>
    <dbReference type="NCBI Taxonomy" id="1117647"/>
    <lineage>
        <taxon>Bacteria</taxon>
        <taxon>Pseudomonadati</taxon>
        <taxon>Pseudomonadota</taxon>
        <taxon>Gammaproteobacteria</taxon>
        <taxon>Cellvibrionales</taxon>
        <taxon>Cellvibrionaceae</taxon>
        <taxon>Simiduia</taxon>
    </lineage>
</organism>
<name>K4KIS7_SIMAS</name>
<keyword evidence="11 13" id="KW-0998">Cell outer membrane</keyword>
<dbReference type="KEGG" id="saga:M5M_09345"/>
<dbReference type="InterPro" id="IPR029046">
    <property type="entry name" value="LolA/LolB/LppX"/>
</dbReference>
<dbReference type="PROSITE" id="PS51257">
    <property type="entry name" value="PROKAR_LIPOPROTEIN"/>
    <property type="match status" value="1"/>
</dbReference>
<dbReference type="STRING" id="1117647.M5M_09345"/>
<reference evidence="14 15" key="1">
    <citation type="journal article" date="2013" name="Genome Announc.">
        <title>Complete genome sequence of Simiduia agarivorans SA1(T), a marine bacterium able to degrade a variety of polysaccharides.</title>
        <authorList>
            <person name="Lin S.Y."/>
            <person name="Shieh W.Y."/>
            <person name="Chen J.S."/>
            <person name="Tang S.L."/>
        </authorList>
    </citation>
    <scope>NUCLEOTIDE SEQUENCE [LARGE SCALE GENOMIC DNA]</scope>
    <source>
        <strain evidence="15">DSM 21679 / JCM 13881 / BCRC 17597 / SA1</strain>
    </source>
</reference>
<dbReference type="HAMAP" id="MF_00233">
    <property type="entry name" value="LolB"/>
    <property type="match status" value="1"/>
</dbReference>
<keyword evidence="15" id="KW-1185">Reference proteome</keyword>
<evidence type="ECO:0000256" key="3">
    <source>
        <dbReference type="ARBA" id="ARBA00011245"/>
    </source>
</evidence>
<keyword evidence="7 13" id="KW-0653">Protein transport</keyword>
<evidence type="ECO:0000313" key="14">
    <source>
        <dbReference type="EMBL" id="AFU99054.1"/>
    </source>
</evidence>
<evidence type="ECO:0000256" key="4">
    <source>
        <dbReference type="ARBA" id="ARBA00016202"/>
    </source>
</evidence>
<dbReference type="EMBL" id="CP003746">
    <property type="protein sequence ID" value="AFU99054.1"/>
    <property type="molecule type" value="Genomic_DNA"/>
</dbReference>
<dbReference type="HOGENOM" id="CLU_092816_2_1_6"/>
<dbReference type="eggNOG" id="COG3017">
    <property type="taxonomic scope" value="Bacteria"/>
</dbReference>